<gene>
    <name evidence="1" type="ORF">SAMN03080617_02854</name>
</gene>
<sequence>MVHSLELVDRTLFVSIHLELHSKEGGFSLHLDLKDLGKTTLKNTGQKCLSTELIVFS</sequence>
<evidence type="ECO:0000313" key="2">
    <source>
        <dbReference type="Proteomes" id="UP000198756"/>
    </source>
</evidence>
<keyword evidence="2" id="KW-1185">Reference proteome</keyword>
<dbReference type="AlphaFoldDB" id="A0A1G5YUJ5"/>
<reference evidence="2" key="1">
    <citation type="submission" date="2016-10" db="EMBL/GenBank/DDBJ databases">
        <authorList>
            <person name="Varghese N."/>
            <person name="Submissions S."/>
        </authorList>
    </citation>
    <scope>NUCLEOTIDE SEQUENCE [LARGE SCALE GENOMIC DNA]</scope>
    <source>
        <strain evidence="2">DSM 22703</strain>
    </source>
</reference>
<dbReference type="STRING" id="279824.SAMN03080617_02854"/>
<dbReference type="EMBL" id="FMXE01000020">
    <property type="protein sequence ID" value="SDA85973.1"/>
    <property type="molecule type" value="Genomic_DNA"/>
</dbReference>
<proteinExistence type="predicted"/>
<protein>
    <submittedName>
        <fullName evidence="1">Uncharacterized protein</fullName>
    </submittedName>
</protein>
<name>A0A1G5YUJ5_9BACT</name>
<evidence type="ECO:0000313" key="1">
    <source>
        <dbReference type="EMBL" id="SDA85973.1"/>
    </source>
</evidence>
<accession>A0A1G5YUJ5</accession>
<organism evidence="1 2">
    <name type="scientific">Algoriphagus alkaliphilus</name>
    <dbReference type="NCBI Taxonomy" id="279824"/>
    <lineage>
        <taxon>Bacteria</taxon>
        <taxon>Pseudomonadati</taxon>
        <taxon>Bacteroidota</taxon>
        <taxon>Cytophagia</taxon>
        <taxon>Cytophagales</taxon>
        <taxon>Cyclobacteriaceae</taxon>
        <taxon>Algoriphagus</taxon>
    </lineage>
</organism>
<dbReference type="Proteomes" id="UP000198756">
    <property type="component" value="Unassembled WGS sequence"/>
</dbReference>